<organism evidence="1 2">
    <name type="scientific">Ginsengibacter hankyongi</name>
    <dbReference type="NCBI Taxonomy" id="2607284"/>
    <lineage>
        <taxon>Bacteria</taxon>
        <taxon>Pseudomonadati</taxon>
        <taxon>Bacteroidota</taxon>
        <taxon>Chitinophagia</taxon>
        <taxon>Chitinophagales</taxon>
        <taxon>Chitinophagaceae</taxon>
        <taxon>Ginsengibacter</taxon>
    </lineage>
</organism>
<comment type="caution">
    <text evidence="1">The sequence shown here is derived from an EMBL/GenBank/DDBJ whole genome shotgun (WGS) entry which is preliminary data.</text>
</comment>
<keyword evidence="2" id="KW-1185">Reference proteome</keyword>
<dbReference type="InterPro" id="IPR019861">
    <property type="entry name" value="PorP/SprF_Bacteroidetes"/>
</dbReference>
<gene>
    <name evidence="1" type="ORF">FW778_04835</name>
</gene>
<dbReference type="NCBIfam" id="TIGR03519">
    <property type="entry name" value="T9SS_PorP_fam"/>
    <property type="match status" value="1"/>
</dbReference>
<proteinExistence type="predicted"/>
<dbReference type="Proteomes" id="UP000326903">
    <property type="component" value="Unassembled WGS sequence"/>
</dbReference>
<accession>A0A5J5ILV1</accession>
<evidence type="ECO:0000313" key="1">
    <source>
        <dbReference type="EMBL" id="KAA9041363.1"/>
    </source>
</evidence>
<name>A0A5J5ILV1_9BACT</name>
<dbReference type="Pfam" id="PF11751">
    <property type="entry name" value="PorP_SprF"/>
    <property type="match status" value="1"/>
</dbReference>
<dbReference type="EMBL" id="VYQF01000001">
    <property type="protein sequence ID" value="KAA9041363.1"/>
    <property type="molecule type" value="Genomic_DNA"/>
</dbReference>
<dbReference type="AlphaFoldDB" id="A0A5J5ILV1"/>
<reference evidence="1 2" key="1">
    <citation type="submission" date="2019-09" db="EMBL/GenBank/DDBJ databases">
        <title>Draft genome sequence of Ginsengibacter sp. BR5-29.</title>
        <authorList>
            <person name="Im W.-T."/>
        </authorList>
    </citation>
    <scope>NUCLEOTIDE SEQUENCE [LARGE SCALE GENOMIC DNA]</scope>
    <source>
        <strain evidence="1 2">BR5-29</strain>
    </source>
</reference>
<evidence type="ECO:0000313" key="2">
    <source>
        <dbReference type="Proteomes" id="UP000326903"/>
    </source>
</evidence>
<protein>
    <submittedName>
        <fullName evidence="1">Type IX secretion system membrane protein PorP/SprF</fullName>
    </submittedName>
</protein>
<sequence>MKNSFKILIVISLSCIVYDGTVAQDLHFSQFFNNPLLTNPANTGFIPDADYRLGASYRNQYSNIMAQPYKTMSIFGDAQVFRNKIETGWLGLGGVILRDVAGTGSLTSTKVYASIAYHQELGLSSLLTAGFNVGWANKRIDQSKLTYPDQFDGKFFDGTQPTSVVLANNNINYFDLQVGMNYAYFPTEDIYINAGYSIHHVNQPKETFFEDNGDNQISMRHIAFLNGLFKVADQVIINPNIYYTTQAKARELVFGMNAAYNLSEHGEKQIIGGLYYRYGDAVIPMVGLEVNNIRFTFSYDVTASSLKNFNHSFGASEFNLLKKGFYNEFNGDRKQALCPVF</sequence>
<dbReference type="RefSeq" id="WP_150413483.1">
    <property type="nucleotide sequence ID" value="NZ_VYQF01000001.1"/>
</dbReference>